<dbReference type="EMBL" id="JAOEGN010000015">
    <property type="protein sequence ID" value="MCU0105496.1"/>
    <property type="molecule type" value="Genomic_DNA"/>
</dbReference>
<feature type="transmembrane region" description="Helical" evidence="1">
    <location>
        <begin position="168"/>
        <end position="190"/>
    </location>
</feature>
<feature type="domain" description="CAAX prenyl protease 1 N-terminal" evidence="2">
    <location>
        <begin position="23"/>
        <end position="188"/>
    </location>
</feature>
<dbReference type="InterPro" id="IPR032456">
    <property type="entry name" value="Peptidase_M48_N"/>
</dbReference>
<reference evidence="4" key="1">
    <citation type="submission" date="2023-07" db="EMBL/GenBank/DDBJ databases">
        <title>Novel Mycoplasma species identified in domestic and wild animals.</title>
        <authorList>
            <person name="Volokhov D.V."/>
            <person name="Furtak V.A."/>
            <person name="Zagorodnyaya T.A."/>
        </authorList>
    </citation>
    <scope>NUCLEOTIDE SEQUENCE [LARGE SCALE GENOMIC DNA]</scope>
    <source>
        <strain evidence="4">92-19</strain>
    </source>
</reference>
<dbReference type="RefSeq" id="WP_262096809.1">
    <property type="nucleotide sequence ID" value="NZ_JAOEGN010000015.1"/>
</dbReference>
<dbReference type="Pfam" id="PF16491">
    <property type="entry name" value="Peptidase_M48_N"/>
    <property type="match status" value="1"/>
</dbReference>
<evidence type="ECO:0000313" key="4">
    <source>
        <dbReference type="Proteomes" id="UP001209076"/>
    </source>
</evidence>
<proteinExistence type="predicted"/>
<feature type="transmembrane region" description="Helical" evidence="1">
    <location>
        <begin position="101"/>
        <end position="120"/>
    </location>
</feature>
<comment type="caution">
    <text evidence="3">The sequence shown here is derived from an EMBL/GenBank/DDBJ whole genome shotgun (WGS) entry which is preliminary data.</text>
</comment>
<feature type="transmembrane region" description="Helical" evidence="1">
    <location>
        <begin position="141"/>
        <end position="162"/>
    </location>
</feature>
<protein>
    <recommendedName>
        <fullName evidence="2">CAAX prenyl protease 1 N-terminal domain-containing protein</fullName>
    </recommendedName>
</protein>
<evidence type="ECO:0000256" key="1">
    <source>
        <dbReference type="SAM" id="Phobius"/>
    </source>
</evidence>
<keyword evidence="1" id="KW-0812">Transmembrane</keyword>
<keyword evidence="1" id="KW-1133">Transmembrane helix</keyword>
<feature type="transmembrane region" description="Helical" evidence="1">
    <location>
        <begin position="6"/>
        <end position="24"/>
    </location>
</feature>
<accession>A0ABT2PYD7</accession>
<feature type="transmembrane region" description="Helical" evidence="1">
    <location>
        <begin position="59"/>
        <end position="81"/>
    </location>
</feature>
<keyword evidence="1" id="KW-0472">Membrane</keyword>
<sequence length="196" mass="22906">MKWILLILIFIMFVFDTTLSVLNYRNRKAKMPDSVKDIYDPEKYESWLKYNMANFKMGMIGSVLSTALMILLLSINAFGWLEQVIDPLSTSVGVETLLFMLFYYLFTWVISLPLEYYQIFEIEASFGFNKMTKKLFWIDQLKGILLTVIFGGGIIGLLHLVYRQFESNVLGFAILSYLILTIIMILVMLLSKYFMR</sequence>
<evidence type="ECO:0000259" key="2">
    <source>
        <dbReference type="Pfam" id="PF16491"/>
    </source>
</evidence>
<dbReference type="Proteomes" id="UP001209076">
    <property type="component" value="Unassembled WGS sequence"/>
</dbReference>
<keyword evidence="4" id="KW-1185">Reference proteome</keyword>
<evidence type="ECO:0000313" key="3">
    <source>
        <dbReference type="EMBL" id="MCU0105496.1"/>
    </source>
</evidence>
<dbReference type="PANTHER" id="PTHR10120">
    <property type="entry name" value="CAAX PRENYL PROTEASE 1"/>
    <property type="match status" value="1"/>
</dbReference>
<organism evidence="3 4">
    <name type="scientific">Paracholeplasma vituli</name>
    <dbReference type="NCBI Taxonomy" id="69473"/>
    <lineage>
        <taxon>Bacteria</taxon>
        <taxon>Bacillati</taxon>
        <taxon>Mycoplasmatota</taxon>
        <taxon>Mollicutes</taxon>
        <taxon>Acholeplasmatales</taxon>
        <taxon>Acholeplasmataceae</taxon>
        <taxon>Paracholeplasma</taxon>
    </lineage>
</organism>
<name>A0ABT2PYD7_9MOLU</name>
<gene>
    <name evidence="3" type="ORF">N7603_07475</name>
</gene>